<dbReference type="KEGG" id="ddb:E7747_16240"/>
<organism evidence="1 2">
    <name type="scientific">Duncaniella dubosii</name>
    <dbReference type="NCBI Taxonomy" id="2518971"/>
    <lineage>
        <taxon>Bacteria</taxon>
        <taxon>Pseudomonadati</taxon>
        <taxon>Bacteroidota</taxon>
        <taxon>Bacteroidia</taxon>
        <taxon>Bacteroidales</taxon>
        <taxon>Muribaculaceae</taxon>
        <taxon>Duncaniella</taxon>
    </lineage>
</organism>
<dbReference type="EMBL" id="CP039399">
    <property type="protein sequence ID" value="QCD43800.1"/>
    <property type="molecule type" value="Genomic_DNA"/>
</dbReference>
<gene>
    <name evidence="1" type="ORF">E7747_16240</name>
</gene>
<name>A0A4P7W842_9BACT</name>
<dbReference type="AlphaFoldDB" id="A0A4P7W842"/>
<dbReference type="Proteomes" id="UP000297149">
    <property type="component" value="Plasmid ph5-3"/>
</dbReference>
<protein>
    <submittedName>
        <fullName evidence="1">Uncharacterized protein</fullName>
    </submittedName>
</protein>
<reference evidence="2" key="1">
    <citation type="submission" date="2019-02" db="EMBL/GenBank/DDBJ databases">
        <title>Isolation and identification of novel species under the genus Muribaculum.</title>
        <authorList>
            <person name="Miyake S."/>
            <person name="Ding Y."/>
            <person name="Low A."/>
            <person name="Soh M."/>
            <person name="Seedorf H."/>
        </authorList>
    </citation>
    <scope>NUCLEOTIDE SEQUENCE [LARGE SCALE GENOMIC DNA]</scope>
    <source>
        <strain evidence="2">H5</strain>
        <plasmid evidence="2">ph5-3</plasmid>
    </source>
</reference>
<keyword evidence="2" id="KW-1185">Reference proteome</keyword>
<keyword evidence="1" id="KW-0614">Plasmid</keyword>
<accession>A0A4P7W842</accession>
<evidence type="ECO:0000313" key="2">
    <source>
        <dbReference type="Proteomes" id="UP000297149"/>
    </source>
</evidence>
<proteinExistence type="predicted"/>
<geneLocation type="plasmid" evidence="2">
    <name>ph5-3</name>
</geneLocation>
<sequence length="84" mass="9680">MGGFAAATYKRGIRFINVPHTPCGSRCGSRRQDRHQFRRSLKRWCFCPCRRSNHINLLFSTLPAEENAIGICRNAETWSAVIRK</sequence>
<evidence type="ECO:0000313" key="1">
    <source>
        <dbReference type="EMBL" id="QCD43800.1"/>
    </source>
</evidence>